<dbReference type="FunFam" id="3.30.70.270:FF:000001">
    <property type="entry name" value="Diguanylate cyclase domain protein"/>
    <property type="match status" value="1"/>
</dbReference>
<dbReference type="GO" id="GO:0005886">
    <property type="term" value="C:plasma membrane"/>
    <property type="evidence" value="ECO:0007669"/>
    <property type="project" value="TreeGrafter"/>
</dbReference>
<dbReference type="CDD" id="cd01949">
    <property type="entry name" value="GGDEF"/>
    <property type="match status" value="1"/>
</dbReference>
<keyword evidence="4" id="KW-1133">Transmembrane helix</keyword>
<dbReference type="Pfam" id="PF00990">
    <property type="entry name" value="GGDEF"/>
    <property type="match status" value="1"/>
</dbReference>
<dbReference type="InterPro" id="IPR050469">
    <property type="entry name" value="Diguanylate_Cyclase"/>
</dbReference>
<dbReference type="OrthoDB" id="9803824at2"/>
<evidence type="ECO:0000256" key="4">
    <source>
        <dbReference type="SAM" id="Phobius"/>
    </source>
</evidence>
<comment type="caution">
    <text evidence="6">The sequence shown here is derived from an EMBL/GenBank/DDBJ whole genome shotgun (WGS) entry which is preliminary data.</text>
</comment>
<feature type="domain" description="GGDEF" evidence="5">
    <location>
        <begin position="246"/>
        <end position="380"/>
    </location>
</feature>
<evidence type="ECO:0000313" key="6">
    <source>
        <dbReference type="EMBL" id="RJX64743.1"/>
    </source>
</evidence>
<dbReference type="InterPro" id="IPR043128">
    <property type="entry name" value="Rev_trsase/Diguanyl_cyclase"/>
</dbReference>
<dbReference type="NCBIfam" id="TIGR00254">
    <property type="entry name" value="GGDEF"/>
    <property type="match status" value="1"/>
</dbReference>
<dbReference type="GO" id="GO:0043709">
    <property type="term" value="P:cell adhesion involved in single-species biofilm formation"/>
    <property type="evidence" value="ECO:0007669"/>
    <property type="project" value="TreeGrafter"/>
</dbReference>
<sequence length="404" mass="46041">MSSLTERIWHQFTVYRLTLEELLSSKRHTNSFNATRASYIRSRTANICFGWALLVLLWIPLDTFLISDSGSLAMLTQGRFVLAVTLIAIGFTSLRQTTLQQARLSLFFLVLAVNLFYVFTNFLFEFPGHNFEFESTYALLPIIHVVMLTIFPLTAIESLLLMAITAIFHLAVDYMSGSIMAPQNLSAYWIQTVLSVLVIWSQISQLHMILRMYRQANLDPLTGIYNRRMLLQLANNAISRCQIKEIPLSILVLDLDKFKRINDEWGHPTGDAVLQTLTRTLQSHFRKSDIFGRYGGEEFVVFLPGCETKTAKQIADRVLTLVKEMQVPVSVPPYHLSVTTSIGVATLADNDDLYTLFERADHALYKAKSSGRNQMIFMDVGERFNFEKRKLPVQVLSAAETEFQ</sequence>
<feature type="transmembrane region" description="Helical" evidence="4">
    <location>
        <begin position="72"/>
        <end position="94"/>
    </location>
</feature>
<gene>
    <name evidence="6" type="ORF">DZ860_23460</name>
</gene>
<evidence type="ECO:0000259" key="5">
    <source>
        <dbReference type="PROSITE" id="PS50887"/>
    </source>
</evidence>
<dbReference type="EMBL" id="QVMU01000054">
    <property type="protein sequence ID" value="RJX64743.1"/>
    <property type="molecule type" value="Genomic_DNA"/>
</dbReference>
<reference evidence="6 7" key="1">
    <citation type="submission" date="2018-08" db="EMBL/GenBank/DDBJ databases">
        <title>Vibrio isolated from the Eastern China Marginal Seas.</title>
        <authorList>
            <person name="Li Y."/>
        </authorList>
    </citation>
    <scope>NUCLEOTIDE SEQUENCE [LARGE SCALE GENOMIC DNA]</scope>
    <source>
        <strain evidence="6 7">BEI233</strain>
    </source>
</reference>
<feature type="transmembrane region" description="Helical" evidence="4">
    <location>
        <begin position="136"/>
        <end position="153"/>
    </location>
</feature>
<comment type="catalytic activity">
    <reaction evidence="3">
        <text>2 GTP = 3',3'-c-di-GMP + 2 diphosphate</text>
        <dbReference type="Rhea" id="RHEA:24898"/>
        <dbReference type="ChEBI" id="CHEBI:33019"/>
        <dbReference type="ChEBI" id="CHEBI:37565"/>
        <dbReference type="ChEBI" id="CHEBI:58805"/>
        <dbReference type="EC" id="2.7.7.65"/>
    </reaction>
</comment>
<dbReference type="AlphaFoldDB" id="A0A3A6QA83"/>
<dbReference type="EC" id="2.7.7.65" evidence="2"/>
<dbReference type="PANTHER" id="PTHR45138:SF9">
    <property type="entry name" value="DIGUANYLATE CYCLASE DGCM-RELATED"/>
    <property type="match status" value="1"/>
</dbReference>
<proteinExistence type="predicted"/>
<feature type="transmembrane region" description="Helical" evidence="4">
    <location>
        <begin position="187"/>
        <end position="210"/>
    </location>
</feature>
<evidence type="ECO:0000256" key="3">
    <source>
        <dbReference type="ARBA" id="ARBA00034247"/>
    </source>
</evidence>
<feature type="transmembrane region" description="Helical" evidence="4">
    <location>
        <begin position="106"/>
        <end position="124"/>
    </location>
</feature>
<keyword evidence="7" id="KW-1185">Reference proteome</keyword>
<name>A0A3A6QA83_9VIBR</name>
<dbReference type="RefSeq" id="WP_120035694.1">
    <property type="nucleotide sequence ID" value="NZ_QVMU01000054.1"/>
</dbReference>
<organism evidence="6 7">
    <name type="scientific">Vibrio sinensis</name>
    <dbReference type="NCBI Taxonomy" id="2302434"/>
    <lineage>
        <taxon>Bacteria</taxon>
        <taxon>Pseudomonadati</taxon>
        <taxon>Pseudomonadota</taxon>
        <taxon>Gammaproteobacteria</taxon>
        <taxon>Vibrionales</taxon>
        <taxon>Vibrionaceae</taxon>
        <taxon>Vibrio</taxon>
    </lineage>
</organism>
<feature type="transmembrane region" description="Helical" evidence="4">
    <location>
        <begin position="45"/>
        <end position="66"/>
    </location>
</feature>
<dbReference type="SUPFAM" id="SSF55073">
    <property type="entry name" value="Nucleotide cyclase"/>
    <property type="match status" value="1"/>
</dbReference>
<dbReference type="SMART" id="SM00267">
    <property type="entry name" value="GGDEF"/>
    <property type="match status" value="1"/>
</dbReference>
<dbReference type="GO" id="GO:1902201">
    <property type="term" value="P:negative regulation of bacterial-type flagellum-dependent cell motility"/>
    <property type="evidence" value="ECO:0007669"/>
    <property type="project" value="TreeGrafter"/>
</dbReference>
<dbReference type="InterPro" id="IPR000160">
    <property type="entry name" value="GGDEF_dom"/>
</dbReference>
<keyword evidence="4" id="KW-0472">Membrane</keyword>
<evidence type="ECO:0000256" key="1">
    <source>
        <dbReference type="ARBA" id="ARBA00001946"/>
    </source>
</evidence>
<dbReference type="PANTHER" id="PTHR45138">
    <property type="entry name" value="REGULATORY COMPONENTS OF SENSORY TRANSDUCTION SYSTEM"/>
    <property type="match status" value="1"/>
</dbReference>
<dbReference type="InterPro" id="IPR029787">
    <property type="entry name" value="Nucleotide_cyclase"/>
</dbReference>
<protein>
    <recommendedName>
        <fullName evidence="2">diguanylate cyclase</fullName>
        <ecNumber evidence="2">2.7.7.65</ecNumber>
    </recommendedName>
</protein>
<dbReference type="PROSITE" id="PS50887">
    <property type="entry name" value="GGDEF"/>
    <property type="match status" value="1"/>
</dbReference>
<comment type="cofactor">
    <cofactor evidence="1">
        <name>Mg(2+)</name>
        <dbReference type="ChEBI" id="CHEBI:18420"/>
    </cofactor>
</comment>
<accession>A0A3A6QA83</accession>
<dbReference type="Gene3D" id="3.30.70.270">
    <property type="match status" value="1"/>
</dbReference>
<evidence type="ECO:0000313" key="7">
    <source>
        <dbReference type="Proteomes" id="UP000273252"/>
    </source>
</evidence>
<dbReference type="GO" id="GO:0052621">
    <property type="term" value="F:diguanylate cyclase activity"/>
    <property type="evidence" value="ECO:0007669"/>
    <property type="project" value="UniProtKB-EC"/>
</dbReference>
<keyword evidence="4" id="KW-0812">Transmembrane</keyword>
<evidence type="ECO:0000256" key="2">
    <source>
        <dbReference type="ARBA" id="ARBA00012528"/>
    </source>
</evidence>
<dbReference type="Proteomes" id="UP000273252">
    <property type="component" value="Unassembled WGS sequence"/>
</dbReference>